<keyword evidence="5" id="KW-0812">Transmembrane</keyword>
<evidence type="ECO:0000313" key="7">
    <source>
        <dbReference type="Proteomes" id="UP000298493"/>
    </source>
</evidence>
<gene>
    <name evidence="6" type="ORF">E6O75_ATG06441</name>
</gene>
<evidence type="ECO:0000256" key="2">
    <source>
        <dbReference type="ARBA" id="ARBA00022801"/>
    </source>
</evidence>
<evidence type="ECO:0000256" key="3">
    <source>
        <dbReference type="ARBA" id="ARBA00022825"/>
    </source>
</evidence>
<dbReference type="STRING" id="86259.A0A4Z1P325"/>
<feature type="compositionally biased region" description="Low complexity" evidence="4">
    <location>
        <begin position="84"/>
        <end position="125"/>
    </location>
</feature>
<proteinExistence type="predicted"/>
<evidence type="ECO:0000256" key="5">
    <source>
        <dbReference type="SAM" id="Phobius"/>
    </source>
</evidence>
<dbReference type="AlphaFoldDB" id="A0A4Z1P325"/>
<organism evidence="6 7">
    <name type="scientific">Venturia nashicola</name>
    <dbReference type="NCBI Taxonomy" id="86259"/>
    <lineage>
        <taxon>Eukaryota</taxon>
        <taxon>Fungi</taxon>
        <taxon>Dikarya</taxon>
        <taxon>Ascomycota</taxon>
        <taxon>Pezizomycotina</taxon>
        <taxon>Dothideomycetes</taxon>
        <taxon>Pleosporomycetidae</taxon>
        <taxon>Venturiales</taxon>
        <taxon>Venturiaceae</taxon>
        <taxon>Venturia</taxon>
    </lineage>
</organism>
<accession>A0A4Z1P325</accession>
<keyword evidence="5" id="KW-1133">Transmembrane helix</keyword>
<keyword evidence="7" id="KW-1185">Reference proteome</keyword>
<evidence type="ECO:0000256" key="4">
    <source>
        <dbReference type="SAM" id="MobiDB-lite"/>
    </source>
</evidence>
<comment type="caution">
    <text evidence="6">The sequence shown here is derived from an EMBL/GenBank/DDBJ whole genome shotgun (WGS) entry which is preliminary data.</text>
</comment>
<dbReference type="Proteomes" id="UP000298493">
    <property type="component" value="Unassembled WGS sequence"/>
</dbReference>
<name>A0A4Z1P325_9PEZI</name>
<keyword evidence="5" id="KW-0472">Membrane</keyword>
<dbReference type="InterPro" id="IPR023828">
    <property type="entry name" value="Peptidase_S8_Ser-AS"/>
</dbReference>
<keyword evidence="2 6" id="KW-0378">Hydrolase</keyword>
<evidence type="ECO:0000313" key="6">
    <source>
        <dbReference type="EMBL" id="TID18365.1"/>
    </source>
</evidence>
<keyword evidence="3" id="KW-0720">Serine protease</keyword>
<sequence length="151" mass="15234">MFGKATASNSDAQEYWQTVGCQLFGKTNVWWYNLRDSNPDNEAKFAITSDLSTTPSFNLTCPAVKTTKGGDGTISKPNSTSTATFPGSTDTSSSSGGSNITTGTSAGTRTSGAAGSGTSASSPVVTGVASSAGAMMGLTMCILLGSISFLL</sequence>
<evidence type="ECO:0000256" key="1">
    <source>
        <dbReference type="ARBA" id="ARBA00022670"/>
    </source>
</evidence>
<keyword evidence="1" id="KW-0645">Protease</keyword>
<dbReference type="GO" id="GO:0006508">
    <property type="term" value="P:proteolysis"/>
    <property type="evidence" value="ECO:0007669"/>
    <property type="project" value="UniProtKB-KW"/>
</dbReference>
<feature type="region of interest" description="Disordered" evidence="4">
    <location>
        <begin position="68"/>
        <end position="125"/>
    </location>
</feature>
<protein>
    <submittedName>
        <fullName evidence="6">Glycoside hydrolase</fullName>
    </submittedName>
</protein>
<dbReference type="PROSITE" id="PS00138">
    <property type="entry name" value="SUBTILASE_SER"/>
    <property type="match status" value="1"/>
</dbReference>
<feature type="transmembrane region" description="Helical" evidence="5">
    <location>
        <begin position="128"/>
        <end position="150"/>
    </location>
</feature>
<dbReference type="EMBL" id="SNSC02000014">
    <property type="protein sequence ID" value="TID18365.1"/>
    <property type="molecule type" value="Genomic_DNA"/>
</dbReference>
<reference evidence="6 7" key="1">
    <citation type="submission" date="2019-04" db="EMBL/GenBank/DDBJ databases">
        <title>High contiguity whole genome sequence and gene annotation resource for two Venturia nashicola isolates.</title>
        <authorList>
            <person name="Prokchorchik M."/>
            <person name="Won K."/>
            <person name="Lee Y."/>
            <person name="Choi E.D."/>
            <person name="Segonzac C."/>
            <person name="Sohn K.H."/>
        </authorList>
    </citation>
    <scope>NUCLEOTIDE SEQUENCE [LARGE SCALE GENOMIC DNA]</scope>
    <source>
        <strain evidence="6 7">PRI2</strain>
    </source>
</reference>
<dbReference type="GO" id="GO:0008236">
    <property type="term" value="F:serine-type peptidase activity"/>
    <property type="evidence" value="ECO:0007669"/>
    <property type="project" value="UniProtKB-KW"/>
</dbReference>